<evidence type="ECO:0000313" key="3">
    <source>
        <dbReference type="Proteomes" id="UP000265715"/>
    </source>
</evidence>
<evidence type="ECO:0008006" key="4">
    <source>
        <dbReference type="Google" id="ProtNLM"/>
    </source>
</evidence>
<organism evidence="2 3">
    <name type="scientific">Calidithermus terrae</name>
    <dbReference type="NCBI Taxonomy" id="1408545"/>
    <lineage>
        <taxon>Bacteria</taxon>
        <taxon>Thermotogati</taxon>
        <taxon>Deinococcota</taxon>
        <taxon>Deinococci</taxon>
        <taxon>Thermales</taxon>
        <taxon>Thermaceae</taxon>
        <taxon>Calidithermus</taxon>
    </lineage>
</organism>
<comment type="caution">
    <text evidence="2">The sequence shown here is derived from an EMBL/GenBank/DDBJ whole genome shotgun (WGS) entry which is preliminary data.</text>
</comment>
<reference evidence="2 3" key="1">
    <citation type="submission" date="2018-08" db="EMBL/GenBank/DDBJ databases">
        <title>Meiothermus terrae DSM 26712 genome sequencing project.</title>
        <authorList>
            <person name="Da Costa M.S."/>
            <person name="Albuquerque L."/>
            <person name="Raposo P."/>
            <person name="Froufe H.J.C."/>
            <person name="Barroso C.S."/>
            <person name="Egas C."/>
        </authorList>
    </citation>
    <scope>NUCLEOTIDE SEQUENCE [LARGE SCALE GENOMIC DNA]</scope>
    <source>
        <strain evidence="2 3">DSM 26712</strain>
    </source>
</reference>
<keyword evidence="1" id="KW-0175">Coiled coil</keyword>
<feature type="coiled-coil region" evidence="1">
    <location>
        <begin position="48"/>
        <end position="75"/>
    </location>
</feature>
<dbReference type="EMBL" id="QXDL01000018">
    <property type="protein sequence ID" value="RIH89764.1"/>
    <property type="molecule type" value="Genomic_DNA"/>
</dbReference>
<proteinExistence type="predicted"/>
<accession>A0A399EYX8</accession>
<name>A0A399EYX8_9DEIN</name>
<sequence length="423" mass="47669">MAGRDPDEYEYVVSDTDEQVPDVSAEEYREAFGEDITRTLDLETWKTGEDLSEVYARLEAEVREAVEQENRTREEIRRLVFPQLEKRPGAPKHAGAPYACKRAGLEQIQRGLLFNGGVEACDGTRQVHDTLPLTIYQIGVSLVSYRGDQGTWVHRLFRRDLRANPGGGNPADEALELLQRRSHRAGQNQESPRDKISNLAGRAVMSYAERAILLRRSQAVWRMGHGNPAPYELITGSGTMDMMVESTKVIRELVEHHQKFVYVASEPSDRLLLTIGQALYPLEYAIVGSLQEAIGKTVENGHYRMKVNVDMTWDGRKIDSPEAWIRRFRDFVAPQVVVGVYRATPAAPAQVFYAHAEHAHVAAHIAIADSILQYHRGFPMLIDLADHVCSHVFGRETLYGPVSTAYTEAGAPWRYLSERATRK</sequence>
<evidence type="ECO:0000313" key="2">
    <source>
        <dbReference type="EMBL" id="RIH89764.1"/>
    </source>
</evidence>
<gene>
    <name evidence="2" type="ORF">Mterra_00724</name>
</gene>
<dbReference type="AlphaFoldDB" id="A0A399EYX8"/>
<keyword evidence="3" id="KW-1185">Reference proteome</keyword>
<evidence type="ECO:0000256" key="1">
    <source>
        <dbReference type="SAM" id="Coils"/>
    </source>
</evidence>
<protein>
    <recommendedName>
        <fullName evidence="4">NurA domain-containing protein</fullName>
    </recommendedName>
</protein>
<dbReference type="Proteomes" id="UP000265715">
    <property type="component" value="Unassembled WGS sequence"/>
</dbReference>